<evidence type="ECO:0000256" key="1">
    <source>
        <dbReference type="SAM" id="Phobius"/>
    </source>
</evidence>
<gene>
    <name evidence="2" type="ORF">GCM10007875_02430</name>
</gene>
<organism evidence="2 3">
    <name type="scientific">Limnobacter litoralis</name>
    <dbReference type="NCBI Taxonomy" id="481366"/>
    <lineage>
        <taxon>Bacteria</taxon>
        <taxon>Pseudomonadati</taxon>
        <taxon>Pseudomonadota</taxon>
        <taxon>Betaproteobacteria</taxon>
        <taxon>Burkholderiales</taxon>
        <taxon>Burkholderiaceae</taxon>
        <taxon>Limnobacter</taxon>
    </lineage>
</organism>
<evidence type="ECO:0000313" key="2">
    <source>
        <dbReference type="EMBL" id="GLR25156.1"/>
    </source>
</evidence>
<sequence length="241" mass="26290">MALPATKHQAGFSLISLIIGAAIFSVVLAATLKLYASGMTASGNSAQSNVEDHLTQLSRFLTYALNRGGGGVTDDDRNRGIQLCSLVGNSGGWHCQSYQDSAQNMCLVLPIVKDPSTNPSTEVQGFRLVDQTLYQKQVSAPSGWSNFNVQQFCESDSDWLALHESRDFKIERLRLCKFNSETSNQVLGDYLNNCPSILTPNPASTNSTWIVTLDVAMNGGATRFSRPFVTRLYNWPVVGSL</sequence>
<keyword evidence="3" id="KW-1185">Reference proteome</keyword>
<accession>A0ABQ5YMK6</accession>
<feature type="transmembrane region" description="Helical" evidence="1">
    <location>
        <begin position="12"/>
        <end position="32"/>
    </location>
</feature>
<keyword evidence="1" id="KW-0812">Transmembrane</keyword>
<proteinExistence type="predicted"/>
<dbReference type="EMBL" id="BSOJ01000004">
    <property type="protein sequence ID" value="GLR25156.1"/>
    <property type="molecule type" value="Genomic_DNA"/>
</dbReference>
<reference evidence="3" key="1">
    <citation type="journal article" date="2019" name="Int. J. Syst. Evol. Microbiol.">
        <title>The Global Catalogue of Microorganisms (GCM) 10K type strain sequencing project: providing services to taxonomists for standard genome sequencing and annotation.</title>
        <authorList>
            <consortium name="The Broad Institute Genomics Platform"/>
            <consortium name="The Broad Institute Genome Sequencing Center for Infectious Disease"/>
            <person name="Wu L."/>
            <person name="Ma J."/>
        </authorList>
    </citation>
    <scope>NUCLEOTIDE SEQUENCE [LARGE SCALE GENOMIC DNA]</scope>
    <source>
        <strain evidence="3">NBRC 105857</strain>
    </source>
</reference>
<keyword evidence="1" id="KW-0472">Membrane</keyword>
<keyword evidence="1" id="KW-1133">Transmembrane helix</keyword>
<dbReference type="InterPro" id="IPR012902">
    <property type="entry name" value="N_methyl_site"/>
</dbReference>
<evidence type="ECO:0000313" key="3">
    <source>
        <dbReference type="Proteomes" id="UP001156664"/>
    </source>
</evidence>
<dbReference type="Pfam" id="PF07963">
    <property type="entry name" value="N_methyl"/>
    <property type="match status" value="1"/>
</dbReference>
<comment type="caution">
    <text evidence="2">The sequence shown here is derived from an EMBL/GenBank/DDBJ whole genome shotgun (WGS) entry which is preliminary data.</text>
</comment>
<dbReference type="RefSeq" id="WP_284279475.1">
    <property type="nucleotide sequence ID" value="NZ_BSOJ01000004.1"/>
</dbReference>
<protein>
    <submittedName>
        <fullName evidence="2">Uncharacterized protein</fullName>
    </submittedName>
</protein>
<dbReference type="Proteomes" id="UP001156664">
    <property type="component" value="Unassembled WGS sequence"/>
</dbReference>
<name>A0ABQ5YMK6_9BURK</name>